<dbReference type="AlphaFoldDB" id="A0A5M8PYZ9"/>
<comment type="caution">
    <text evidence="1">The sequence shown here is derived from an EMBL/GenBank/DDBJ whole genome shotgun (WGS) entry which is preliminary data.</text>
</comment>
<sequence>MAAEAAGRLGVKEAALRLSRTGYKNDLDLIRTGGKKKRWAGAATTASTRASHGLTHRLAAFSLVCL</sequence>
<protein>
    <submittedName>
        <fullName evidence="1">Uncharacterized protein</fullName>
    </submittedName>
</protein>
<evidence type="ECO:0000313" key="1">
    <source>
        <dbReference type="EMBL" id="KAA6414289.1"/>
    </source>
</evidence>
<dbReference type="Proteomes" id="UP000324767">
    <property type="component" value="Unassembled WGS sequence"/>
</dbReference>
<proteinExistence type="predicted"/>
<gene>
    <name evidence="1" type="ORF">FRX48_02652</name>
</gene>
<organism evidence="1 2">
    <name type="scientific">Lasallia pustulata</name>
    <dbReference type="NCBI Taxonomy" id="136370"/>
    <lineage>
        <taxon>Eukaryota</taxon>
        <taxon>Fungi</taxon>
        <taxon>Dikarya</taxon>
        <taxon>Ascomycota</taxon>
        <taxon>Pezizomycotina</taxon>
        <taxon>Lecanoromycetes</taxon>
        <taxon>OSLEUM clade</taxon>
        <taxon>Umbilicariomycetidae</taxon>
        <taxon>Umbilicariales</taxon>
        <taxon>Umbilicariaceae</taxon>
        <taxon>Lasallia</taxon>
    </lineage>
</organism>
<name>A0A5M8PYZ9_9LECA</name>
<reference evidence="1 2" key="1">
    <citation type="submission" date="2019-09" db="EMBL/GenBank/DDBJ databases">
        <title>The hologenome of the rock-dwelling lichen Lasallia pustulata.</title>
        <authorList>
            <person name="Greshake Tzovaras B."/>
            <person name="Segers F."/>
            <person name="Bicker A."/>
            <person name="Dal Grande F."/>
            <person name="Otte J."/>
            <person name="Hankeln T."/>
            <person name="Schmitt I."/>
            <person name="Ebersberger I."/>
        </authorList>
    </citation>
    <scope>NUCLEOTIDE SEQUENCE [LARGE SCALE GENOMIC DNA]</scope>
    <source>
        <strain evidence="1">A1-1</strain>
    </source>
</reference>
<accession>A0A5M8PYZ9</accession>
<evidence type="ECO:0000313" key="2">
    <source>
        <dbReference type="Proteomes" id="UP000324767"/>
    </source>
</evidence>
<dbReference type="EMBL" id="VXIT01000003">
    <property type="protein sequence ID" value="KAA6414289.1"/>
    <property type="molecule type" value="Genomic_DNA"/>
</dbReference>